<dbReference type="RefSeq" id="WP_129610392.1">
    <property type="nucleotide sequence ID" value="NZ_UWOC01000167.1"/>
</dbReference>
<dbReference type="Pfam" id="PF09983">
    <property type="entry name" value="JetD_C"/>
    <property type="match status" value="1"/>
</dbReference>
<reference evidence="4" key="1">
    <citation type="submission" date="2018-10" db="EMBL/GenBank/DDBJ databases">
        <authorList>
            <person name="Peiro R."/>
            <person name="Begona"/>
            <person name="Cbmso G."/>
            <person name="Lopez M."/>
            <person name="Gonzalez S."/>
            <person name="Sacristan E."/>
            <person name="Castillo E."/>
        </authorList>
    </citation>
    <scope>NUCLEOTIDE SEQUENCE [LARGE SCALE GENOMIC DNA]</scope>
</reference>
<keyword evidence="4" id="KW-1185">Reference proteome</keyword>
<accession>A0A447CYE6</accession>
<gene>
    <name evidence="3" type="ORF">RHODGE_RHODGE_03520</name>
</gene>
<dbReference type="GO" id="GO:0003677">
    <property type="term" value="F:DNA binding"/>
    <property type="evidence" value="ECO:0007669"/>
    <property type="project" value="InterPro"/>
</dbReference>
<dbReference type="GO" id="GO:0005694">
    <property type="term" value="C:chromosome"/>
    <property type="evidence" value="ECO:0007669"/>
    <property type="project" value="InterPro"/>
</dbReference>
<dbReference type="Proteomes" id="UP000289200">
    <property type="component" value="Unassembled WGS sequence"/>
</dbReference>
<feature type="compositionally biased region" description="Low complexity" evidence="1">
    <location>
        <begin position="342"/>
        <end position="351"/>
    </location>
</feature>
<feature type="region of interest" description="Disordered" evidence="1">
    <location>
        <begin position="337"/>
        <end position="357"/>
    </location>
</feature>
<sequence length="396" mass="43225">MARRFTVAQDLLADLLDRFEAGTAAPIAYPDDFPSIAVADAFEKAIQKAESDGAVEIGRGRGSHRDSIKHVRLADPLPLYRLLGRQPAATLADQAIRQATDGLILDPALAAAASAIGDVWRKAKSWQNLEPEHARKLRTALVLAQTILEGKHLHADYRTFSRRITGDSKALERIENAVVKLVASAREMPELPPQARPREVLRAIGLERFAPPLLIGGCISIDRGGLPDPLPAYVGIPPADAGRLRFPTPPQHLLTIENYASFNRHVIEADPNRLGITVYVGGYPSLGTQDALRVIVGALPPETPIYHWSDIDPDGTWIFRTVERAVGRRVRPHLMTPELAQELGTPPEKLTPLPPCPPESGIGELVEYLGRPGASTLEQEELDPELPVYSPDRAPC</sequence>
<dbReference type="OrthoDB" id="186173at2"/>
<dbReference type="Gene3D" id="3.40.1360.10">
    <property type="match status" value="1"/>
</dbReference>
<name>A0A447CYE6_9BRAD</name>
<comment type="caution">
    <text evidence="3">The sequence shown here is derived from an EMBL/GenBank/DDBJ whole genome shotgun (WGS) entry which is preliminary data.</text>
</comment>
<dbReference type="InterPro" id="IPR024534">
    <property type="entry name" value="JetD_C"/>
</dbReference>
<organism evidence="3 4">
    <name type="scientific">Rhodoplanes serenus</name>
    <dbReference type="NCBI Taxonomy" id="200615"/>
    <lineage>
        <taxon>Bacteria</taxon>
        <taxon>Pseudomonadati</taxon>
        <taxon>Pseudomonadota</taxon>
        <taxon>Alphaproteobacteria</taxon>
        <taxon>Hyphomicrobiales</taxon>
        <taxon>Nitrobacteraceae</taxon>
        <taxon>Rhodoplanes</taxon>
    </lineage>
</organism>
<dbReference type="InterPro" id="IPR036078">
    <property type="entry name" value="Spo11/TopoVI_A_sf"/>
</dbReference>
<feature type="region of interest" description="Disordered" evidence="1">
    <location>
        <begin position="372"/>
        <end position="396"/>
    </location>
</feature>
<evidence type="ECO:0000256" key="1">
    <source>
        <dbReference type="SAM" id="MobiDB-lite"/>
    </source>
</evidence>
<evidence type="ECO:0000313" key="4">
    <source>
        <dbReference type="Proteomes" id="UP000289200"/>
    </source>
</evidence>
<evidence type="ECO:0000259" key="2">
    <source>
        <dbReference type="Pfam" id="PF09983"/>
    </source>
</evidence>
<proteinExistence type="predicted"/>
<dbReference type="EMBL" id="UWOC01000167">
    <property type="protein sequence ID" value="VCU10331.1"/>
    <property type="molecule type" value="Genomic_DNA"/>
</dbReference>
<dbReference type="SUPFAM" id="SSF56726">
    <property type="entry name" value="DNA topoisomerase IV, alpha subunit"/>
    <property type="match status" value="1"/>
</dbReference>
<dbReference type="AlphaFoldDB" id="A0A447CYE6"/>
<evidence type="ECO:0000313" key="3">
    <source>
        <dbReference type="EMBL" id="VCU10331.1"/>
    </source>
</evidence>
<feature type="domain" description="Wadjet protein JetD C-terminal" evidence="2">
    <location>
        <begin position="247"/>
        <end position="342"/>
    </location>
</feature>
<protein>
    <recommendedName>
        <fullName evidence="2">Wadjet protein JetD C-terminal domain-containing protein</fullName>
    </recommendedName>
</protein>